<organism evidence="4 5">
    <name type="scientific">Halolactibacillus miurensis</name>
    <dbReference type="NCBI Taxonomy" id="306541"/>
    <lineage>
        <taxon>Bacteria</taxon>
        <taxon>Bacillati</taxon>
        <taxon>Bacillota</taxon>
        <taxon>Bacilli</taxon>
        <taxon>Bacillales</taxon>
        <taxon>Bacillaceae</taxon>
        <taxon>Halolactibacillus</taxon>
    </lineage>
</organism>
<dbReference type="CDD" id="cd02038">
    <property type="entry name" value="FlhG-like"/>
    <property type="match status" value="1"/>
</dbReference>
<dbReference type="InterPro" id="IPR033875">
    <property type="entry name" value="FlhG"/>
</dbReference>
<dbReference type="AlphaFoldDB" id="A0A1I6QEJ4"/>
<dbReference type="EMBL" id="BJWJ01000003">
    <property type="protein sequence ID" value="GEM03416.1"/>
    <property type="molecule type" value="Genomic_DNA"/>
</dbReference>
<dbReference type="PANTHER" id="PTHR43384">
    <property type="entry name" value="SEPTUM SITE-DETERMINING PROTEIN MIND HOMOLOG, CHLOROPLASTIC-RELATED"/>
    <property type="match status" value="1"/>
</dbReference>
<dbReference type="RefSeq" id="WP_089853043.1">
    <property type="nucleotide sequence ID" value="NZ_BJWJ01000003.1"/>
</dbReference>
<keyword evidence="4" id="KW-0969">Cilium</keyword>
<dbReference type="InterPro" id="IPR050625">
    <property type="entry name" value="ParA/MinD_ATPase"/>
</dbReference>
<dbReference type="InterPro" id="IPR033756">
    <property type="entry name" value="YlxH/NBP35"/>
</dbReference>
<keyword evidence="6" id="KW-1185">Reference proteome</keyword>
<dbReference type="Gene3D" id="3.40.50.300">
    <property type="entry name" value="P-loop containing nucleotide triphosphate hydrolases"/>
    <property type="match status" value="1"/>
</dbReference>
<evidence type="ECO:0000313" key="6">
    <source>
        <dbReference type="Proteomes" id="UP000321773"/>
    </source>
</evidence>
<name>A0A1I6QEJ4_9BACI</name>
<dbReference type="Pfam" id="PF10609">
    <property type="entry name" value="ParA"/>
    <property type="match status" value="1"/>
</dbReference>
<evidence type="ECO:0000256" key="1">
    <source>
        <dbReference type="ARBA" id="ARBA00022741"/>
    </source>
</evidence>
<dbReference type="PIRSF" id="PIRSF003092">
    <property type="entry name" value="MinD"/>
    <property type="match status" value="1"/>
</dbReference>
<dbReference type="InterPro" id="IPR025501">
    <property type="entry name" value="MinD_FleN"/>
</dbReference>
<keyword evidence="4" id="KW-0966">Cell projection</keyword>
<dbReference type="GO" id="GO:0005829">
    <property type="term" value="C:cytosol"/>
    <property type="evidence" value="ECO:0007669"/>
    <property type="project" value="TreeGrafter"/>
</dbReference>
<evidence type="ECO:0000313" key="3">
    <source>
        <dbReference type="EMBL" id="GEM03416.1"/>
    </source>
</evidence>
<keyword evidence="2" id="KW-0067">ATP-binding</keyword>
<accession>A0A1I6QEJ4</accession>
<reference evidence="4 5" key="1">
    <citation type="submission" date="2016-10" db="EMBL/GenBank/DDBJ databases">
        <authorList>
            <person name="de Groot N.N."/>
        </authorList>
    </citation>
    <scope>NUCLEOTIDE SEQUENCE [LARGE SCALE GENOMIC DNA]</scope>
    <source>
        <strain evidence="4 5">DSM 17074</strain>
    </source>
</reference>
<dbReference type="SUPFAM" id="SSF52540">
    <property type="entry name" value="P-loop containing nucleoside triphosphate hydrolases"/>
    <property type="match status" value="1"/>
</dbReference>
<evidence type="ECO:0000256" key="2">
    <source>
        <dbReference type="ARBA" id="ARBA00022840"/>
    </source>
</evidence>
<dbReference type="OrthoDB" id="9816297at2"/>
<protein>
    <submittedName>
        <fullName evidence="4">Flagellar biosynthesis protein FlhG</fullName>
    </submittedName>
    <submittedName>
        <fullName evidence="3">Flagellum site-determining protein YlxH</fullName>
    </submittedName>
</protein>
<dbReference type="EMBL" id="FPAI01000004">
    <property type="protein sequence ID" value="SFS50923.1"/>
    <property type="molecule type" value="Genomic_DNA"/>
</dbReference>
<gene>
    <name evidence="3" type="primary">ylxH</name>
    <name evidence="3" type="ORF">HMI01_04040</name>
    <name evidence="4" type="ORF">SAMN05421668_104105</name>
</gene>
<dbReference type="GO" id="GO:0051782">
    <property type="term" value="P:negative regulation of cell division"/>
    <property type="evidence" value="ECO:0007669"/>
    <property type="project" value="TreeGrafter"/>
</dbReference>
<reference evidence="3 6" key="2">
    <citation type="submission" date="2019-07" db="EMBL/GenBank/DDBJ databases">
        <title>Whole genome shotgun sequence of Halolactibacillus miurensis NBRC 100873.</title>
        <authorList>
            <person name="Hosoyama A."/>
            <person name="Uohara A."/>
            <person name="Ohji S."/>
            <person name="Ichikawa N."/>
        </authorList>
    </citation>
    <scope>NUCLEOTIDE SEQUENCE [LARGE SCALE GENOMIC DNA]</scope>
    <source>
        <strain evidence="3 6">NBRC 100873</strain>
    </source>
</reference>
<dbReference type="Proteomes" id="UP000321773">
    <property type="component" value="Unassembled WGS sequence"/>
</dbReference>
<dbReference type="Proteomes" id="UP000199139">
    <property type="component" value="Unassembled WGS sequence"/>
</dbReference>
<dbReference type="GO" id="GO:0005524">
    <property type="term" value="F:ATP binding"/>
    <property type="evidence" value="ECO:0007669"/>
    <property type="project" value="UniProtKB-KW"/>
</dbReference>
<proteinExistence type="predicted"/>
<dbReference type="GO" id="GO:0009898">
    <property type="term" value="C:cytoplasmic side of plasma membrane"/>
    <property type="evidence" value="ECO:0007669"/>
    <property type="project" value="TreeGrafter"/>
</dbReference>
<keyword evidence="1" id="KW-0547">Nucleotide-binding</keyword>
<sequence length="285" mass="32074">MNDQAQQLRRQMNKGAHEAKTIAVISGKGGVGKSNITLNVAIDLVNRGKKVMIFDLDIGMGNIDILLGLQSKYSIVDMFQQHLNIETVIETTSQGLAYVTAGSGLTDIFQMNEEKIHFFLDQFNRVLAQYDYIFFDMGAGATRESLFYILSADECFVVTTPEPTAMMDAYAMIKHVHARNNDLPFYLIMNRVQAKKEGMMAIERLKRVVYQFLNKDIMSLGQLSYDKIVSKAVSKQTPFILSDPKSTIAKDIHDLMSHYLINPGAEPTTQTSGFISKLKKLIKER</sequence>
<dbReference type="GO" id="GO:0016887">
    <property type="term" value="F:ATP hydrolysis activity"/>
    <property type="evidence" value="ECO:0007669"/>
    <property type="project" value="TreeGrafter"/>
</dbReference>
<dbReference type="STRING" id="306541.SAMN05421668_104105"/>
<evidence type="ECO:0000313" key="4">
    <source>
        <dbReference type="EMBL" id="SFS50923.1"/>
    </source>
</evidence>
<evidence type="ECO:0000313" key="5">
    <source>
        <dbReference type="Proteomes" id="UP000199139"/>
    </source>
</evidence>
<keyword evidence="4" id="KW-0282">Flagellum</keyword>
<dbReference type="PANTHER" id="PTHR43384:SF4">
    <property type="entry name" value="CELLULOSE BIOSYNTHESIS PROTEIN BCSQ-RELATED"/>
    <property type="match status" value="1"/>
</dbReference>
<dbReference type="InterPro" id="IPR027417">
    <property type="entry name" value="P-loop_NTPase"/>
</dbReference>